<reference evidence="2 3" key="1">
    <citation type="submission" date="2018-12" db="EMBL/GenBank/DDBJ databases">
        <authorList>
            <consortium name="Pathogen Informatics"/>
        </authorList>
    </citation>
    <scope>NUCLEOTIDE SEQUENCE [LARGE SCALE GENOMIC DNA]</scope>
    <source>
        <strain evidence="2 3">NCTC10713</strain>
    </source>
</reference>
<dbReference type="AlphaFoldDB" id="A0A448AIL6"/>
<sequence>MNLLTILGVISAVLTLLYILFSKNDSDENNFKRDSLLKLFQSVLLTGIFYAAVTVIVFLITNKQFPDSEYLAWLYFIAFLVSGYGTILYFSRVRNRLGEVVRID</sequence>
<organism evidence="2 3">
    <name type="scientific">Streptococcus anginosus</name>
    <dbReference type="NCBI Taxonomy" id="1328"/>
    <lineage>
        <taxon>Bacteria</taxon>
        <taxon>Bacillati</taxon>
        <taxon>Bacillota</taxon>
        <taxon>Bacilli</taxon>
        <taxon>Lactobacillales</taxon>
        <taxon>Streptococcaceae</taxon>
        <taxon>Streptococcus</taxon>
        <taxon>Streptococcus anginosus group</taxon>
    </lineage>
</organism>
<feature type="transmembrane region" description="Helical" evidence="1">
    <location>
        <begin position="72"/>
        <end position="90"/>
    </location>
</feature>
<keyword evidence="1" id="KW-0472">Membrane</keyword>
<dbReference type="EMBL" id="LR134283">
    <property type="protein sequence ID" value="VED98251.1"/>
    <property type="molecule type" value="Genomic_DNA"/>
</dbReference>
<evidence type="ECO:0000313" key="3">
    <source>
        <dbReference type="Proteomes" id="UP000278419"/>
    </source>
</evidence>
<dbReference type="Proteomes" id="UP000278419">
    <property type="component" value="Chromosome"/>
</dbReference>
<dbReference type="GeneID" id="93963740"/>
<feature type="transmembrane region" description="Helical" evidence="1">
    <location>
        <begin position="42"/>
        <end position="60"/>
    </location>
</feature>
<dbReference type="RefSeq" id="WP_004224998.1">
    <property type="nucleotide sequence ID" value="NZ_AP018548.1"/>
</dbReference>
<protein>
    <submittedName>
        <fullName evidence="2">Uncharacterized protein</fullName>
    </submittedName>
</protein>
<evidence type="ECO:0000313" key="2">
    <source>
        <dbReference type="EMBL" id="VED98251.1"/>
    </source>
</evidence>
<proteinExistence type="predicted"/>
<name>A0A448AIL6_STRAP</name>
<keyword evidence="1" id="KW-1133">Transmembrane helix</keyword>
<evidence type="ECO:0000256" key="1">
    <source>
        <dbReference type="SAM" id="Phobius"/>
    </source>
</evidence>
<feature type="transmembrane region" description="Helical" evidence="1">
    <location>
        <begin position="6"/>
        <end position="21"/>
    </location>
</feature>
<keyword evidence="1" id="KW-0812">Transmembrane</keyword>
<gene>
    <name evidence="2" type="ORF">NCTC10713_01206</name>
</gene>
<accession>A0A448AIL6</accession>